<organism evidence="3 4">
    <name type="scientific">Diplocloster modestus</name>
    <dbReference type="NCBI Taxonomy" id="2850322"/>
    <lineage>
        <taxon>Bacteria</taxon>
        <taxon>Bacillati</taxon>
        <taxon>Bacillota</taxon>
        <taxon>Clostridia</taxon>
        <taxon>Lachnospirales</taxon>
        <taxon>Lachnospiraceae</taxon>
        <taxon>Diplocloster</taxon>
    </lineage>
</organism>
<accession>A0ABS6KDH0</accession>
<keyword evidence="4" id="KW-1185">Reference proteome</keyword>
<keyword evidence="2" id="KW-0812">Transmembrane</keyword>
<feature type="transmembrane region" description="Helical" evidence="2">
    <location>
        <begin position="80"/>
        <end position="99"/>
    </location>
</feature>
<evidence type="ECO:0000256" key="1">
    <source>
        <dbReference type="SAM" id="MobiDB-lite"/>
    </source>
</evidence>
<keyword evidence="2" id="KW-0472">Membrane</keyword>
<sequence>MSEQEIKKVRRLITGILIGLTAIVLAYFGYSILSKNTNMTAFQVIMGVWLVCYVLLLDVLEPYLLKEFEDLTPERKTGYIKYLGTDIIGIGGLVLFVFMLGNPDGNSTVGLVGAIVYAFSMRPRQKFRKEFLGIVDEVVQEEEADPSPLPTAADAAARNAQLTDNEADEAELAEEAQKDEAEKAGGQAFAQEDQEERE</sequence>
<gene>
    <name evidence="3" type="ORF">KTH90_21425</name>
</gene>
<feature type="transmembrane region" description="Helical" evidence="2">
    <location>
        <begin position="12"/>
        <end position="33"/>
    </location>
</feature>
<dbReference type="EMBL" id="JAHQCX010000020">
    <property type="protein sequence ID" value="MBU9728557.1"/>
    <property type="molecule type" value="Genomic_DNA"/>
</dbReference>
<name>A0ABS6KDH0_9FIRM</name>
<keyword evidence="2" id="KW-1133">Transmembrane helix</keyword>
<dbReference type="RefSeq" id="WP_158352969.1">
    <property type="nucleotide sequence ID" value="NZ_JAHQCX010000020.1"/>
</dbReference>
<evidence type="ECO:0000313" key="3">
    <source>
        <dbReference type="EMBL" id="MBU9728557.1"/>
    </source>
</evidence>
<comment type="caution">
    <text evidence="3">The sequence shown here is derived from an EMBL/GenBank/DDBJ whole genome shotgun (WGS) entry which is preliminary data.</text>
</comment>
<evidence type="ECO:0000313" key="4">
    <source>
        <dbReference type="Proteomes" id="UP001314681"/>
    </source>
</evidence>
<dbReference type="Proteomes" id="UP001314681">
    <property type="component" value="Unassembled WGS sequence"/>
</dbReference>
<feature type="transmembrane region" description="Helical" evidence="2">
    <location>
        <begin position="39"/>
        <end position="60"/>
    </location>
</feature>
<feature type="compositionally biased region" description="Acidic residues" evidence="1">
    <location>
        <begin position="165"/>
        <end position="174"/>
    </location>
</feature>
<protein>
    <submittedName>
        <fullName evidence="3">Uncharacterized protein</fullName>
    </submittedName>
</protein>
<reference evidence="3 4" key="1">
    <citation type="submission" date="2021-06" db="EMBL/GenBank/DDBJ databases">
        <title>Description of novel taxa of the family Lachnospiraceae.</title>
        <authorList>
            <person name="Chaplin A.V."/>
            <person name="Sokolova S.R."/>
            <person name="Pikina A.P."/>
            <person name="Korzhanova M."/>
            <person name="Belova V."/>
            <person name="Korostin D."/>
            <person name="Efimov B.A."/>
        </authorList>
    </citation>
    <scope>NUCLEOTIDE SEQUENCE [LARGE SCALE GENOMIC DNA]</scope>
    <source>
        <strain evidence="3 4">ASD4241</strain>
    </source>
</reference>
<evidence type="ECO:0000256" key="2">
    <source>
        <dbReference type="SAM" id="Phobius"/>
    </source>
</evidence>
<feature type="transmembrane region" description="Helical" evidence="2">
    <location>
        <begin position="105"/>
        <end position="121"/>
    </location>
</feature>
<feature type="region of interest" description="Disordered" evidence="1">
    <location>
        <begin position="143"/>
        <end position="198"/>
    </location>
</feature>
<proteinExistence type="predicted"/>